<dbReference type="InterPro" id="IPR036890">
    <property type="entry name" value="HATPase_C_sf"/>
</dbReference>
<dbReference type="SMART" id="SM00387">
    <property type="entry name" value="HATPase_c"/>
    <property type="match status" value="1"/>
</dbReference>
<feature type="transmembrane region" description="Helical" evidence="3">
    <location>
        <begin position="36"/>
        <end position="53"/>
    </location>
</feature>
<keyword evidence="5" id="KW-0418">Kinase</keyword>
<reference evidence="5" key="1">
    <citation type="submission" date="2022-04" db="EMBL/GenBank/DDBJ databases">
        <title>Lysobacter sp. CAU 1642 isolated from sea sand.</title>
        <authorList>
            <person name="Kim W."/>
        </authorList>
    </citation>
    <scope>NUCLEOTIDE SEQUENCE</scope>
    <source>
        <strain evidence="5">CAU 1642</strain>
    </source>
</reference>
<dbReference type="InterPro" id="IPR050640">
    <property type="entry name" value="Bact_2-comp_sensor_kinase"/>
</dbReference>
<comment type="catalytic activity">
    <reaction evidence="1">
        <text>ATP + protein L-histidine = ADP + protein N-phospho-L-histidine.</text>
        <dbReference type="EC" id="2.7.13.3"/>
    </reaction>
</comment>
<evidence type="ECO:0000256" key="1">
    <source>
        <dbReference type="ARBA" id="ARBA00000085"/>
    </source>
</evidence>
<evidence type="ECO:0000256" key="3">
    <source>
        <dbReference type="SAM" id="Phobius"/>
    </source>
</evidence>
<feature type="transmembrane region" description="Helical" evidence="3">
    <location>
        <begin position="59"/>
        <end position="80"/>
    </location>
</feature>
<dbReference type="GO" id="GO:0016301">
    <property type="term" value="F:kinase activity"/>
    <property type="evidence" value="ECO:0007669"/>
    <property type="project" value="UniProtKB-KW"/>
</dbReference>
<proteinExistence type="predicted"/>
<dbReference type="Gene3D" id="3.30.565.10">
    <property type="entry name" value="Histidine kinase-like ATPase, C-terminal domain"/>
    <property type="match status" value="1"/>
</dbReference>
<dbReference type="PANTHER" id="PTHR34220:SF7">
    <property type="entry name" value="SENSOR HISTIDINE KINASE YPDA"/>
    <property type="match status" value="1"/>
</dbReference>
<dbReference type="InterPro" id="IPR010559">
    <property type="entry name" value="Sig_transdc_His_kin_internal"/>
</dbReference>
<accession>A0ABT0GIF1</accession>
<evidence type="ECO:0000313" key="6">
    <source>
        <dbReference type="Proteomes" id="UP001431449"/>
    </source>
</evidence>
<keyword evidence="3" id="KW-1133">Transmembrane helix</keyword>
<keyword evidence="6" id="KW-1185">Reference proteome</keyword>
<dbReference type="EC" id="2.7.13.3" evidence="2"/>
<keyword evidence="3" id="KW-0472">Membrane</keyword>
<dbReference type="RefSeq" id="WP_248209369.1">
    <property type="nucleotide sequence ID" value="NZ_JALNMH010000009.1"/>
</dbReference>
<evidence type="ECO:0000313" key="5">
    <source>
        <dbReference type="EMBL" id="MCK7594322.1"/>
    </source>
</evidence>
<keyword evidence="5" id="KW-0808">Transferase</keyword>
<feature type="transmembrane region" description="Helical" evidence="3">
    <location>
        <begin position="127"/>
        <end position="149"/>
    </location>
</feature>
<dbReference type="PRINTS" id="PR00344">
    <property type="entry name" value="BCTRLSENSOR"/>
</dbReference>
<feature type="domain" description="Histidine kinase" evidence="4">
    <location>
        <begin position="273"/>
        <end position="370"/>
    </location>
</feature>
<evidence type="ECO:0000259" key="4">
    <source>
        <dbReference type="PROSITE" id="PS50109"/>
    </source>
</evidence>
<dbReference type="InterPro" id="IPR004358">
    <property type="entry name" value="Sig_transdc_His_kin-like_C"/>
</dbReference>
<sequence>MPRLRSISLDPPRLPGWMKFDIATADTNRLFWQLQLLGWGGVAIFSYLSALVNGRPWDAWQVTLPIYLVGFVGTLGLRHLMRLWRGLAPLPLAVAMLLPSAVVGAAMSVTLGFTWMLKEPEMETIKISSWLGAMVGYTYLILAWTFLYITLRFYRELQIQVRQTLQATAMAHQAQLKMLRYQLNPHFLFNTLNAISTLILDRDTPTANRMVQGLSAFLRHSLDNDPMQRVSLRQELEAIQLYLDIEKLRFDDRLKLRVDVAEDCREALLPSLLLQPLIENAVKYAVAKREEGGHLEIHARRQGSQLELAVLDDGPGCGDKGPEPAGEGHGVGLANTRDRLQVLYGERQQFSAGNRPGGGFEVRMRLPFELSGRRGS</sequence>
<comment type="caution">
    <text evidence="5">The sequence shown here is derived from an EMBL/GenBank/DDBJ whole genome shotgun (WGS) entry which is preliminary data.</text>
</comment>
<evidence type="ECO:0000256" key="2">
    <source>
        <dbReference type="ARBA" id="ARBA00012438"/>
    </source>
</evidence>
<gene>
    <name evidence="5" type="ORF">M0G41_11660</name>
</gene>
<dbReference type="Pfam" id="PF06580">
    <property type="entry name" value="His_kinase"/>
    <property type="match status" value="1"/>
</dbReference>
<protein>
    <recommendedName>
        <fullName evidence="2">histidine kinase</fullName>
        <ecNumber evidence="2">2.7.13.3</ecNumber>
    </recommendedName>
</protein>
<feature type="transmembrane region" description="Helical" evidence="3">
    <location>
        <begin position="92"/>
        <end position="115"/>
    </location>
</feature>
<dbReference type="InterPro" id="IPR003594">
    <property type="entry name" value="HATPase_dom"/>
</dbReference>
<dbReference type="Pfam" id="PF02518">
    <property type="entry name" value="HATPase_c"/>
    <property type="match status" value="1"/>
</dbReference>
<dbReference type="PROSITE" id="PS50109">
    <property type="entry name" value="HIS_KIN"/>
    <property type="match status" value="1"/>
</dbReference>
<dbReference type="PANTHER" id="PTHR34220">
    <property type="entry name" value="SENSOR HISTIDINE KINASE YPDA"/>
    <property type="match status" value="1"/>
</dbReference>
<name>A0ABT0GIF1_9GAMM</name>
<dbReference type="InterPro" id="IPR005467">
    <property type="entry name" value="His_kinase_dom"/>
</dbReference>
<organism evidence="5 6">
    <name type="scientific">Pseudomarimonas salicorniae</name>
    <dbReference type="NCBI Taxonomy" id="2933270"/>
    <lineage>
        <taxon>Bacteria</taxon>
        <taxon>Pseudomonadati</taxon>
        <taxon>Pseudomonadota</taxon>
        <taxon>Gammaproteobacteria</taxon>
        <taxon>Lysobacterales</taxon>
        <taxon>Lysobacteraceae</taxon>
        <taxon>Pseudomarimonas</taxon>
    </lineage>
</organism>
<keyword evidence="3" id="KW-0812">Transmembrane</keyword>
<dbReference type="SUPFAM" id="SSF55874">
    <property type="entry name" value="ATPase domain of HSP90 chaperone/DNA topoisomerase II/histidine kinase"/>
    <property type="match status" value="1"/>
</dbReference>
<dbReference type="EMBL" id="JALNMH010000009">
    <property type="protein sequence ID" value="MCK7594322.1"/>
    <property type="molecule type" value="Genomic_DNA"/>
</dbReference>
<dbReference type="Proteomes" id="UP001431449">
    <property type="component" value="Unassembled WGS sequence"/>
</dbReference>